<organism evidence="1 2">
    <name type="scientific">Eumeta variegata</name>
    <name type="common">Bagworm moth</name>
    <name type="synonym">Eumeta japonica</name>
    <dbReference type="NCBI Taxonomy" id="151549"/>
    <lineage>
        <taxon>Eukaryota</taxon>
        <taxon>Metazoa</taxon>
        <taxon>Ecdysozoa</taxon>
        <taxon>Arthropoda</taxon>
        <taxon>Hexapoda</taxon>
        <taxon>Insecta</taxon>
        <taxon>Pterygota</taxon>
        <taxon>Neoptera</taxon>
        <taxon>Endopterygota</taxon>
        <taxon>Lepidoptera</taxon>
        <taxon>Glossata</taxon>
        <taxon>Ditrysia</taxon>
        <taxon>Tineoidea</taxon>
        <taxon>Psychidae</taxon>
        <taxon>Oiketicinae</taxon>
        <taxon>Eumeta</taxon>
    </lineage>
</organism>
<accession>A0A4C1XHW6</accession>
<comment type="caution">
    <text evidence="1">The sequence shown here is derived from an EMBL/GenBank/DDBJ whole genome shotgun (WGS) entry which is preliminary data.</text>
</comment>
<keyword evidence="2" id="KW-1185">Reference proteome</keyword>
<sequence>MDQREHFRTIILYDIKCRLELGEPLWKISNAIERQKPFYELLTAGSMNSKPVLQLWRTTKESVGPWRYMRSYIAIITEKGIFTLEGFVAVSIKRPNVVSVGYWFAKTMCLRIQRSKLGFSGQHTVQSYSRKFQTNIPLSLGLQHTQDTPCPWPTTVYDARCTHSARFRESLRGTSKYLVSTGERPCESLMNRWSSLPMHIRNPKRSHQYVAGLVGRKKICVLERLDKGREWAEGLFLFPAHFTILLASK</sequence>
<dbReference type="AlphaFoldDB" id="A0A4C1XHW6"/>
<evidence type="ECO:0000313" key="1">
    <source>
        <dbReference type="EMBL" id="GBP63541.1"/>
    </source>
</evidence>
<dbReference type="Proteomes" id="UP000299102">
    <property type="component" value="Unassembled WGS sequence"/>
</dbReference>
<evidence type="ECO:0000313" key="2">
    <source>
        <dbReference type="Proteomes" id="UP000299102"/>
    </source>
</evidence>
<reference evidence="1 2" key="1">
    <citation type="journal article" date="2019" name="Commun. Biol.">
        <title>The bagworm genome reveals a unique fibroin gene that provides high tensile strength.</title>
        <authorList>
            <person name="Kono N."/>
            <person name="Nakamura H."/>
            <person name="Ohtoshi R."/>
            <person name="Tomita M."/>
            <person name="Numata K."/>
            <person name="Arakawa K."/>
        </authorList>
    </citation>
    <scope>NUCLEOTIDE SEQUENCE [LARGE SCALE GENOMIC DNA]</scope>
</reference>
<dbReference type="EMBL" id="BGZK01000872">
    <property type="protein sequence ID" value="GBP63541.1"/>
    <property type="molecule type" value="Genomic_DNA"/>
</dbReference>
<gene>
    <name evidence="1" type="ORF">EVAR_61281_1</name>
</gene>
<protein>
    <submittedName>
        <fullName evidence="1">Uncharacterized protein</fullName>
    </submittedName>
</protein>
<proteinExistence type="predicted"/>
<name>A0A4C1XHW6_EUMVA</name>